<protein>
    <submittedName>
        <fullName evidence="1">Uncharacterized protein</fullName>
    </submittedName>
</protein>
<dbReference type="EMBL" id="JAUSVP010000010">
    <property type="protein sequence ID" value="MDQ0448805.1"/>
    <property type="molecule type" value="Genomic_DNA"/>
</dbReference>
<keyword evidence="2" id="KW-1185">Reference proteome</keyword>
<dbReference type="Proteomes" id="UP001231124">
    <property type="component" value="Unassembled WGS sequence"/>
</dbReference>
<evidence type="ECO:0000313" key="2">
    <source>
        <dbReference type="Proteomes" id="UP001231124"/>
    </source>
</evidence>
<gene>
    <name evidence="1" type="ORF">QO012_003317</name>
</gene>
<proteinExistence type="predicted"/>
<evidence type="ECO:0000313" key="1">
    <source>
        <dbReference type="EMBL" id="MDQ0448805.1"/>
    </source>
</evidence>
<accession>A0ABU0I2H9</accession>
<comment type="caution">
    <text evidence="1">The sequence shown here is derived from an EMBL/GenBank/DDBJ whole genome shotgun (WGS) entry which is preliminary data.</text>
</comment>
<dbReference type="RefSeq" id="WP_238201885.1">
    <property type="nucleotide sequence ID" value="NZ_BPQE01000006.1"/>
</dbReference>
<sequence>MSSGATKLVPQSQSRTISVGKGIFALRYVASTAGRGAPRIEVEPFTEAGLSLIAAPGSAERVLNAPGECIFIRAEQPTKMVITASGTTGTLEADLQLERLDSLDTEVEGDGSPYAAPPRIDVLAHVSRRGDVPVEMGEWIGGPSLPCRIEGLTIRWHGRPPDVDLLCTVVSRGLKLRRFNSCGTGTFAGTRGEAAPLVGISIELSGRGASRYVLEGQALFLGSPVLAASGPRLQFTCPTGREALVGLRFTLATVRPRAEPDVRPTPAPPSRSALGRVRMFRGVSMTGR</sequence>
<organism evidence="1 2">
    <name type="scientific">Methylobacterium aerolatum</name>
    <dbReference type="NCBI Taxonomy" id="418708"/>
    <lineage>
        <taxon>Bacteria</taxon>
        <taxon>Pseudomonadati</taxon>
        <taxon>Pseudomonadota</taxon>
        <taxon>Alphaproteobacteria</taxon>
        <taxon>Hyphomicrobiales</taxon>
        <taxon>Methylobacteriaceae</taxon>
        <taxon>Methylobacterium</taxon>
    </lineage>
</organism>
<reference evidence="1 2" key="1">
    <citation type="submission" date="2023-07" db="EMBL/GenBank/DDBJ databases">
        <title>Genomic Encyclopedia of Type Strains, Phase IV (KMG-IV): sequencing the most valuable type-strain genomes for metagenomic binning, comparative biology and taxonomic classification.</title>
        <authorList>
            <person name="Goeker M."/>
        </authorList>
    </citation>
    <scope>NUCLEOTIDE SEQUENCE [LARGE SCALE GENOMIC DNA]</scope>
    <source>
        <strain evidence="1 2">DSM 19013</strain>
    </source>
</reference>
<name>A0ABU0I2H9_9HYPH</name>